<dbReference type="RefSeq" id="XP_034097210.1">
    <property type="nucleotide sequence ID" value="XM_034241319.1"/>
</dbReference>
<dbReference type="KEGG" id="gacu:117563145"/>
<evidence type="ECO:0000256" key="5">
    <source>
        <dbReference type="ARBA" id="ARBA00022673"/>
    </source>
</evidence>
<keyword evidence="12" id="KW-0406">Ion transport</keyword>
<proteinExistence type="inferred from homology"/>
<accession>A0A6P8WHY2</accession>
<keyword evidence="11 22" id="KW-1133">Transmembrane helix</keyword>
<feature type="transmembrane region" description="Helical" evidence="22">
    <location>
        <begin position="1344"/>
        <end position="1367"/>
    </location>
</feature>
<feature type="transmembrane region" description="Helical" evidence="22">
    <location>
        <begin position="1040"/>
        <end position="1066"/>
    </location>
</feature>
<feature type="binding site" evidence="18">
    <location>
        <position position="303"/>
    </location>
    <ligand>
        <name>Ca(2+)</name>
        <dbReference type="ChEBI" id="CHEBI:29108"/>
    </ligand>
</feature>
<dbReference type="FunFam" id="1.20.120.350:FF:000010">
    <property type="entry name" value="Voltage-dependent L-type calcium channel subunit alpha"/>
    <property type="match status" value="1"/>
</dbReference>
<dbReference type="InterPro" id="IPR031688">
    <property type="entry name" value="CAC1F_C"/>
</dbReference>
<dbReference type="PROSITE" id="PS50222">
    <property type="entry name" value="EF_HAND_2"/>
    <property type="match status" value="1"/>
</dbReference>
<dbReference type="GO" id="GO:0098703">
    <property type="term" value="P:calcium ion import across plasma membrane"/>
    <property type="evidence" value="ECO:0007669"/>
    <property type="project" value="TreeGrafter"/>
</dbReference>
<evidence type="ECO:0000313" key="24">
    <source>
        <dbReference type="Proteomes" id="UP000515161"/>
    </source>
</evidence>
<keyword evidence="2" id="KW-0813">Transport</keyword>
<keyword evidence="7 18" id="KW-0479">Metal-binding</keyword>
<dbReference type="Proteomes" id="UP000515161">
    <property type="component" value="Unplaced"/>
</dbReference>
<protein>
    <recommendedName>
        <fullName evidence="20">Voltage-dependent L-type calcium channel subunit alpha</fullName>
    </recommendedName>
</protein>
<keyword evidence="4 20" id="KW-0109">Calcium transport</keyword>
<feature type="compositionally biased region" description="Polar residues" evidence="21">
    <location>
        <begin position="1811"/>
        <end position="1882"/>
    </location>
</feature>
<dbReference type="GO" id="GO:0008331">
    <property type="term" value="F:high voltage-gated calcium channel activity"/>
    <property type="evidence" value="ECO:0007669"/>
    <property type="project" value="TreeGrafter"/>
</dbReference>
<comment type="similarity">
    <text evidence="20">Belongs to the calcium channel alpha-1 subunit (TC 1.A.1.11) family.</text>
</comment>
<dbReference type="PRINTS" id="PR00167">
    <property type="entry name" value="CACHANNEL"/>
</dbReference>
<feature type="region of interest" description="Disordered" evidence="21">
    <location>
        <begin position="708"/>
        <end position="739"/>
    </location>
</feature>
<keyword evidence="13 22" id="KW-0472">Membrane</keyword>
<keyword evidence="5 20" id="KW-0107">Calcium channel</keyword>
<feature type="transmembrane region" description="Helical" evidence="22">
    <location>
        <begin position="135"/>
        <end position="152"/>
    </location>
</feature>
<evidence type="ECO:0000256" key="22">
    <source>
        <dbReference type="SAM" id="Phobius"/>
    </source>
</evidence>
<feature type="region of interest" description="Disordered" evidence="21">
    <location>
        <begin position="1"/>
        <end position="26"/>
    </location>
</feature>
<evidence type="ECO:0000256" key="3">
    <source>
        <dbReference type="ARBA" id="ARBA00022553"/>
    </source>
</evidence>
<feature type="binding site" evidence="18">
    <location>
        <position position="1012"/>
    </location>
    <ligand>
        <name>Ca(2+)</name>
        <dbReference type="ChEBI" id="CHEBI:29108"/>
    </ligand>
</feature>
<sequence length="2284" mass="252394">MDAKKDEGDGGKAEGSAGSARKRGGGAKKAMQANKSAMRAPRALCCLTLSNPIRMAALALVEWKPFDIFILLAIFANCVAMGVTKPYPDDDSNVTNHQLEQVEYVFLVIFTIETFTKILAYGLVMHPSAYIRSGWNLLDFVIVIVGLFSVAAEGMTDHKPGEAHHAAGKPGGLDVKALRAFRVLRPLRLVSGVPSLQIVLNSIMKAMVPLLHIGMLVMFVIIIYAIIGLELFIGRMHKTCYSSGSGLVVEDDPSPCAFAGSGRFCDDNGTECRGKWEGPNGGITNFDNIFFAMLTVFQCITMEGWTDVLYWMNDAIGMQIPWIYFVSLVIFGSFFIINLVLGVLSGEFSKEREKAVARGDLQQAQESKQMEEDMIGYMDWLIEAEDVDEEGNKRAAIAKKKMMKKFGWYKHSEDGGESDSDDDIAYLDDDNGFCASLMAKMMANSFCDQLCQLNHTMRKNCRVAVKTSNFYWLVLLLVFLNTVASASEHYGQPKWLTEMQERANKVLLLLFTLEMLLKMYAFGLQIYFIALFNRFDCIVVFGGILETLLVEMEFIPPIGISVLRCIRLLRVFKMTRHWAALSDLVNSLLNSMKAILSLLLLLFLFLIIFALLGMQLFGGKFNFDETQMKRSTFDSFPQALLTCFQILTGEDWNAVMYDGIMAYGGPIFPNMVVCIYFVILFVCGNYILLNVFLAIAVDNLATGGGGKAVVEEKKDDEEDWDDDEEKEEEDTGAEEDDWQENEELRAIEGLEGEFAPIKPEFSGPKEKIVPIPDGSSFFIMGKKNCLRVACHNLIHHPYFTNLILVFIILSSISLAAEDPIKSHSFRNIVLGYADYVFTSVFTVEILLKMMVYGMLLHTGAFCRNAFNLLDLVVVGVSLASFFLHSSAISVVKILRVLRVLRPLRAINRAKGLKNVVQCVFVAIKTIGNILVVTTLLQFMFACIGVQLFKGRFYSCTDEAKHTPVECRGTFVVYKDGDMNHPMVKERVWENSDFNFDNVLMGMLALFTVSTFEGWPQLLYRAVDANAINRGPIYNYRVEISVFFIIYIIIIAFFMMNIFVGFVIITFREQGEVEFKNCELNKNQRQCVYYALKAQPIKIYIPKNPSQLKFWKIVNSSQFEYIMFALILGNTLTLAVQHYEQSKLFTSIMDILNMIFTVIFTFEMIIKLLALRVHHYFIDPWNSFDALIVVGSVLDIAVSELSGGGGHGEGKGESGKVSITFFRLFRVLRLVKLLSKGEGIRTLLWTFVKSLQALPYVGLLIAMIFFIYAVIGMQSFGKVAIDEETHINRNCNFQTFFMAVLVLFRCATGEQWQEIMLAALPGRRCDPDSDTEPGEEFSCGSNLSYIYFISFFMLCAYLIINLFIAVIMDNFEYLTRDWTVLGTHHLDEFKRVWSDYDPEATGRIKHNDVVTMLRRIQPPLGFGKLCPHRVCCRRLVAMNVPLHSDGTVTFSATLFALVRTSLKIKTEGPIDQQNEELKLIIKKLWKRTKPKLIDEVIPPPRGDEVTCGKFYASFLIQDYFKKFRKRKERERKTKRKDRAASLQMGLRTLQDLAPEIRLAMSCDLEEEEGEMGHDEIFHSEHGDSGASTPRDTPLPPIHMLVEQVTVLMESEPREAVVTEQVTGLLEHHKPGSELAGLEVVTEQPPRSEPLSVRVDIITEYPPPALLGSPPPPPPPPLDCPPPAEMPPAEMPPAEIPPAEIPPAEIPPAEMPPAEIPPPEIPPAEIPPAEIPPAEIPPVAVVEEPVVVEAPAEVPEQVPVSEGEPAAPAPVEGYVYPEPVPPAEPEPVYNDPSLQRVDSVGETPYSVPDANGYANTDPNNYANTDPNNYANTDPNNYANTDPNNYANTDPNNYANTDPNNYASTDPNNYVSTDPNNYVSTDPNNYVSTDPNNYVSTDTNNYANTAANGYTNPAANGYANPAASGYANPAASGYANPAASGYANPAANGYANPAANGYTNPAASGYANPAANGYANPAGNGYANGYANGGNGYIGANMNREAVTVSPASYSSNGYNGNGYISDSVSIVSANGSGSTMNGAGNGSMISGFTGNGFHGKENASSFIRRRILPALPKGRKPSFNVQCLQPQSSMDDVPIPGYHGNIGPPRAHIQSVHSLERTGAMSSASWVNTATAGPPPHPGMIAPSGRRGKLIYTPMLRMDQASGRSQPMWSDGSASLPAASRAAAGWYPGQTRTLGSVRMPPVSQSYLEKGSADSLVESILISEGLGVYARDPKFVNFAKREIAEACHLSLDDMESAASDLIARGASQSISRFEDELADEMNCVISY</sequence>
<keyword evidence="24" id="KW-1185">Reference proteome</keyword>
<dbReference type="SUPFAM" id="SSF81324">
    <property type="entry name" value="Voltage-gated potassium channels"/>
    <property type="match status" value="4"/>
</dbReference>
<feature type="compositionally biased region" description="Basic and acidic residues" evidence="21">
    <location>
        <begin position="1"/>
        <end position="12"/>
    </location>
</feature>
<dbReference type="InterPro" id="IPR050599">
    <property type="entry name" value="VDCC_alpha-1_subunit"/>
</dbReference>
<dbReference type="FunFam" id="1.20.120.350:FF:000006">
    <property type="entry name" value="Voltage-dependent L-type calcium channel subunit alpha"/>
    <property type="match status" value="1"/>
</dbReference>
<dbReference type="InterPro" id="IPR002077">
    <property type="entry name" value="VDCCAlpha1"/>
</dbReference>
<dbReference type="InterPro" id="IPR002048">
    <property type="entry name" value="EF_hand_dom"/>
</dbReference>
<dbReference type="InterPro" id="IPR005821">
    <property type="entry name" value="Ion_trans_dom"/>
</dbReference>
<reference evidence="25" key="1">
    <citation type="submission" date="2025-08" db="UniProtKB">
        <authorList>
            <consortium name="RefSeq"/>
        </authorList>
    </citation>
    <scope>IDENTIFICATION</scope>
</reference>
<evidence type="ECO:0000256" key="21">
    <source>
        <dbReference type="SAM" id="MobiDB-lite"/>
    </source>
</evidence>
<dbReference type="GO" id="GO:0005891">
    <property type="term" value="C:voltage-gated calcium channel complex"/>
    <property type="evidence" value="ECO:0007669"/>
    <property type="project" value="InterPro"/>
</dbReference>
<gene>
    <name evidence="25" type="primary">LOC117563145</name>
</gene>
<dbReference type="Gene3D" id="6.10.250.2180">
    <property type="match status" value="1"/>
</dbReference>
<dbReference type="PANTHER" id="PTHR45628:SF2">
    <property type="entry name" value="VOLTAGE-DEPENDENT L-TYPE CALCIUM CHANNEL SUBUNIT ALPHA-1F"/>
    <property type="match status" value="1"/>
</dbReference>
<dbReference type="Pfam" id="PF16905">
    <property type="entry name" value="GPHH"/>
    <property type="match status" value="1"/>
</dbReference>
<feature type="transmembrane region" description="Helical" evidence="22">
    <location>
        <begin position="998"/>
        <end position="1019"/>
    </location>
</feature>
<dbReference type="GO" id="GO:0005509">
    <property type="term" value="F:calcium ion binding"/>
    <property type="evidence" value="ECO:0007669"/>
    <property type="project" value="InterPro"/>
</dbReference>
<evidence type="ECO:0000256" key="17">
    <source>
        <dbReference type="ARBA" id="ARBA00036634"/>
    </source>
</evidence>
<dbReference type="PRINTS" id="PR01630">
    <property type="entry name" value="LVDCCALPHA1"/>
</dbReference>
<dbReference type="InterPro" id="IPR005446">
    <property type="entry name" value="VDCC_L_a1su"/>
</dbReference>
<evidence type="ECO:0000313" key="25">
    <source>
        <dbReference type="RefSeq" id="XP_034097210.1"/>
    </source>
</evidence>
<evidence type="ECO:0000256" key="20">
    <source>
        <dbReference type="RuleBase" id="RU003808"/>
    </source>
</evidence>
<feature type="region of interest" description="Disordered" evidence="21">
    <location>
        <begin position="1754"/>
        <end position="1882"/>
    </location>
</feature>
<keyword evidence="15 19" id="KW-0325">Glycoprotein</keyword>
<feature type="binding site" evidence="18">
    <location>
        <position position="650"/>
    </location>
    <ligand>
        <name>Ca(2+)</name>
        <dbReference type="ChEBI" id="CHEBI:29108"/>
    </ligand>
</feature>
<dbReference type="InterPro" id="IPR014873">
    <property type="entry name" value="VDCC_a1su_IQ"/>
</dbReference>
<dbReference type="Gene3D" id="1.20.120.350">
    <property type="entry name" value="Voltage-gated potassium channels. Chain C"/>
    <property type="match status" value="4"/>
</dbReference>
<evidence type="ECO:0000256" key="18">
    <source>
        <dbReference type="PIRSR" id="PIRSR602077-1"/>
    </source>
</evidence>
<keyword evidence="8" id="KW-0677">Repeat</keyword>
<feature type="transmembrane region" description="Helical" evidence="22">
    <location>
        <begin position="104"/>
        <end position="123"/>
    </location>
</feature>
<dbReference type="FunFam" id="1.10.287.70:FF:000021">
    <property type="entry name" value="Voltage-dependent L-type calcium channel subunit alpha"/>
    <property type="match status" value="1"/>
</dbReference>
<keyword evidence="10 20" id="KW-0851">Voltage-gated channel</keyword>
<feature type="transmembrane region" description="Helical" evidence="22">
    <location>
        <begin position="871"/>
        <end position="894"/>
    </location>
</feature>
<name>A0A6P8WHY2_GYMAC</name>
<evidence type="ECO:0000256" key="8">
    <source>
        <dbReference type="ARBA" id="ARBA00022737"/>
    </source>
</evidence>
<feature type="glycosylation site" description="N-linked (GlcNAc...) asparagine" evidence="19">
    <location>
        <position position="268"/>
    </location>
</feature>
<feature type="region of interest" description="Disordered" evidence="21">
    <location>
        <begin position="1663"/>
        <end position="1685"/>
    </location>
</feature>
<evidence type="ECO:0000256" key="2">
    <source>
        <dbReference type="ARBA" id="ARBA00022448"/>
    </source>
</evidence>
<comment type="catalytic activity">
    <reaction evidence="17">
        <text>Ca(2+)(in) = Ca(2+)(out)</text>
        <dbReference type="Rhea" id="RHEA:29671"/>
        <dbReference type="ChEBI" id="CHEBI:29108"/>
    </reaction>
</comment>
<feature type="transmembrane region" description="Helical" evidence="22">
    <location>
        <begin position="673"/>
        <end position="697"/>
    </location>
</feature>
<feature type="transmembrane region" description="Helical" evidence="22">
    <location>
        <begin position="210"/>
        <end position="233"/>
    </location>
</feature>
<evidence type="ECO:0000256" key="4">
    <source>
        <dbReference type="ARBA" id="ARBA00022568"/>
    </source>
</evidence>
<feature type="domain" description="EF-hand" evidence="23">
    <location>
        <begin position="1383"/>
        <end position="1418"/>
    </location>
</feature>
<dbReference type="InParanoid" id="A0A6P8WHY2"/>
<dbReference type="Pfam" id="PF16885">
    <property type="entry name" value="CAC1F_C"/>
    <property type="match status" value="1"/>
</dbReference>
<comment type="subcellular location">
    <subcellularLocation>
        <location evidence="1 20">Membrane</location>
        <topology evidence="1 20">Multi-pass membrane protein</topology>
    </subcellularLocation>
</comment>
<evidence type="ECO:0000256" key="9">
    <source>
        <dbReference type="ARBA" id="ARBA00022837"/>
    </source>
</evidence>
<evidence type="ECO:0000256" key="16">
    <source>
        <dbReference type="ARBA" id="ARBA00023303"/>
    </source>
</evidence>
<dbReference type="Pfam" id="PF08763">
    <property type="entry name" value="Ca_chan_IQ"/>
    <property type="match status" value="1"/>
</dbReference>
<evidence type="ECO:0000256" key="19">
    <source>
        <dbReference type="PIRSR" id="PIRSR602077-3"/>
    </source>
</evidence>
<evidence type="ECO:0000256" key="1">
    <source>
        <dbReference type="ARBA" id="ARBA00004141"/>
    </source>
</evidence>
<dbReference type="Gene3D" id="1.10.287.70">
    <property type="match status" value="4"/>
</dbReference>
<feature type="transmembrane region" description="Helical" evidence="22">
    <location>
        <begin position="594"/>
        <end position="618"/>
    </location>
</feature>
<evidence type="ECO:0000256" key="6">
    <source>
        <dbReference type="ARBA" id="ARBA00022692"/>
    </source>
</evidence>
<feature type="transmembrane region" description="Helical" evidence="22">
    <location>
        <begin position="1150"/>
        <end position="1170"/>
    </location>
</feature>
<keyword evidence="6 22" id="KW-0812">Transmembrane</keyword>
<evidence type="ECO:0000256" key="11">
    <source>
        <dbReference type="ARBA" id="ARBA00022989"/>
    </source>
</evidence>
<evidence type="ECO:0000256" key="12">
    <source>
        <dbReference type="ARBA" id="ARBA00023065"/>
    </source>
</evidence>
<organism evidence="24 25">
    <name type="scientific">Gymnodraco acuticeps</name>
    <name type="common">Antarctic dragonfish</name>
    <dbReference type="NCBI Taxonomy" id="8218"/>
    <lineage>
        <taxon>Eukaryota</taxon>
        <taxon>Metazoa</taxon>
        <taxon>Chordata</taxon>
        <taxon>Craniata</taxon>
        <taxon>Vertebrata</taxon>
        <taxon>Euteleostomi</taxon>
        <taxon>Actinopterygii</taxon>
        <taxon>Neopterygii</taxon>
        <taxon>Teleostei</taxon>
        <taxon>Neoteleostei</taxon>
        <taxon>Acanthomorphata</taxon>
        <taxon>Eupercaria</taxon>
        <taxon>Perciformes</taxon>
        <taxon>Notothenioidei</taxon>
        <taxon>Bathydraconidae</taxon>
        <taxon>Gymnodraco</taxon>
    </lineage>
</organism>
<dbReference type="GeneID" id="117563145"/>
<keyword evidence="9 18" id="KW-0106">Calcium</keyword>
<keyword evidence="3" id="KW-0597">Phosphoprotein</keyword>
<feature type="transmembrane region" description="Helical" evidence="22">
    <location>
        <begin position="322"/>
        <end position="344"/>
    </location>
</feature>
<feature type="transmembrane region" description="Helical" evidence="22">
    <location>
        <begin position="1252"/>
        <end position="1270"/>
    </location>
</feature>
<comment type="function">
    <text evidence="20">Voltage-sensitive calcium channels (VSCC) mediate the entry of calcium ions into excitable cells and are also involved in a variety of calcium-dependent processes, including muscle contraction, hormone or neurotransmitter release, gene expression, cell motility, cell division and cell death.</text>
</comment>
<feature type="transmembrane region" description="Helical" evidence="22">
    <location>
        <begin position="289"/>
        <end position="310"/>
    </location>
</feature>
<dbReference type="InterPro" id="IPR031649">
    <property type="entry name" value="GPHH_dom"/>
</dbReference>
<feature type="transmembrane region" description="Helical" evidence="22">
    <location>
        <begin position="915"/>
        <end position="948"/>
    </location>
</feature>
<dbReference type="FunFam" id="1.10.287.70:FF:000009">
    <property type="entry name" value="Voltage-dependent L-type calcium channel subunit alpha"/>
    <property type="match status" value="1"/>
</dbReference>
<feature type="compositionally biased region" description="Acidic residues" evidence="21">
    <location>
        <begin position="714"/>
        <end position="739"/>
    </location>
</feature>
<dbReference type="Pfam" id="PF00520">
    <property type="entry name" value="Ion_trans"/>
    <property type="match status" value="4"/>
</dbReference>
<dbReference type="PANTHER" id="PTHR45628">
    <property type="entry name" value="VOLTAGE-DEPENDENT CALCIUM CHANNEL TYPE A SUBUNIT ALPHA-1"/>
    <property type="match status" value="1"/>
</dbReference>
<dbReference type="InterPro" id="IPR027359">
    <property type="entry name" value="Volt_channel_dom_sf"/>
</dbReference>
<evidence type="ECO:0000256" key="15">
    <source>
        <dbReference type="ARBA" id="ARBA00023180"/>
    </source>
</evidence>
<feature type="transmembrane region" description="Helical" evidence="22">
    <location>
        <begin position="65"/>
        <end position="84"/>
    </location>
</feature>
<feature type="transmembrane region" description="Helical" evidence="22">
    <location>
        <begin position="1120"/>
        <end position="1138"/>
    </location>
</feature>
<dbReference type="OrthoDB" id="431720at2759"/>
<feature type="transmembrane region" description="Helical" evidence="22">
    <location>
        <begin position="506"/>
        <end position="530"/>
    </location>
</feature>
<evidence type="ECO:0000259" key="23">
    <source>
        <dbReference type="PROSITE" id="PS50222"/>
    </source>
</evidence>
<feature type="transmembrane region" description="Helical" evidence="22">
    <location>
        <begin position="828"/>
        <end position="851"/>
    </location>
</feature>
<evidence type="ECO:0000256" key="13">
    <source>
        <dbReference type="ARBA" id="ARBA00023136"/>
    </source>
</evidence>
<dbReference type="SMART" id="SM01062">
    <property type="entry name" value="Ca_chan_IQ"/>
    <property type="match status" value="1"/>
</dbReference>
<dbReference type="Gene3D" id="6.10.250.2500">
    <property type="match status" value="1"/>
</dbReference>
<dbReference type="FunFam" id="1.20.120.350:FF:000040">
    <property type="entry name" value="Voltage-dependent L-type calcium channel subunit alpha"/>
    <property type="match status" value="1"/>
</dbReference>
<feature type="transmembrane region" description="Helical" evidence="22">
    <location>
        <begin position="469"/>
        <end position="486"/>
    </location>
</feature>
<dbReference type="FunFam" id="1.20.120.350:FF:000001">
    <property type="entry name" value="Voltage-dependent L-type calcium channel subunit alpha"/>
    <property type="match status" value="1"/>
</dbReference>
<evidence type="ECO:0000256" key="7">
    <source>
        <dbReference type="ARBA" id="ARBA00022723"/>
    </source>
</evidence>
<keyword evidence="14" id="KW-1015">Disulfide bond</keyword>
<evidence type="ECO:0000256" key="14">
    <source>
        <dbReference type="ARBA" id="ARBA00023157"/>
    </source>
</evidence>
<evidence type="ECO:0000256" key="10">
    <source>
        <dbReference type="ARBA" id="ARBA00022882"/>
    </source>
</evidence>
<keyword evidence="16" id="KW-0407">Ion channel</keyword>